<evidence type="ECO:0000313" key="9">
    <source>
        <dbReference type="Proteomes" id="UP000515743"/>
    </source>
</evidence>
<dbReference type="Gene3D" id="3.30.360.10">
    <property type="entry name" value="Dihydrodipicolinate Reductase, domain 2"/>
    <property type="match status" value="1"/>
</dbReference>
<feature type="domain" description="Semialdehyde dehydrogenase NAD-binding" evidence="7">
    <location>
        <begin position="4"/>
        <end position="153"/>
    </location>
</feature>
<dbReference type="InterPro" id="IPR023013">
    <property type="entry name" value="AGPR_AS"/>
</dbReference>
<dbReference type="Proteomes" id="UP000515743">
    <property type="component" value="Chromosome"/>
</dbReference>
<name>A0A7G7CPI2_9CORY</name>
<dbReference type="PANTHER" id="PTHR32338">
    <property type="entry name" value="N-ACETYL-GAMMA-GLUTAMYL-PHOSPHATE REDUCTASE, CHLOROPLASTIC-RELATED-RELATED"/>
    <property type="match status" value="1"/>
</dbReference>
<comment type="pathway">
    <text evidence="5">Amino-acid biosynthesis; L-arginine biosynthesis; N(2)-acetyl-L-ornithine from L-glutamate: step 3/4.</text>
</comment>
<dbReference type="GO" id="GO:0051287">
    <property type="term" value="F:NAD binding"/>
    <property type="evidence" value="ECO:0007669"/>
    <property type="project" value="InterPro"/>
</dbReference>
<dbReference type="Pfam" id="PF01118">
    <property type="entry name" value="Semialdhyde_dh"/>
    <property type="match status" value="1"/>
</dbReference>
<keyword evidence="9" id="KW-1185">Reference proteome</keyword>
<comment type="catalytic activity">
    <reaction evidence="5">
        <text>N-acetyl-L-glutamate 5-semialdehyde + phosphate + NADP(+) = N-acetyl-L-glutamyl 5-phosphate + NADPH + H(+)</text>
        <dbReference type="Rhea" id="RHEA:21588"/>
        <dbReference type="ChEBI" id="CHEBI:15378"/>
        <dbReference type="ChEBI" id="CHEBI:29123"/>
        <dbReference type="ChEBI" id="CHEBI:43474"/>
        <dbReference type="ChEBI" id="CHEBI:57783"/>
        <dbReference type="ChEBI" id="CHEBI:57936"/>
        <dbReference type="ChEBI" id="CHEBI:58349"/>
        <dbReference type="EC" id="1.2.1.38"/>
    </reaction>
</comment>
<reference evidence="8 9" key="1">
    <citation type="submission" date="2020-07" db="EMBL/GenBank/DDBJ databases">
        <title>Complete genome and description of Corynebacterium incognita strain Marseille-Q3630 sp. nov.</title>
        <authorList>
            <person name="Boxberger M."/>
        </authorList>
    </citation>
    <scope>NUCLEOTIDE SEQUENCE [LARGE SCALE GENOMIC DNA]</scope>
    <source>
        <strain evidence="8 9">Marseille-Q3630</strain>
    </source>
</reference>
<keyword evidence="5" id="KW-0963">Cytoplasm</keyword>
<dbReference type="PROSITE" id="PS01224">
    <property type="entry name" value="ARGC"/>
    <property type="match status" value="1"/>
</dbReference>
<dbReference type="InterPro" id="IPR058924">
    <property type="entry name" value="AGPR_dimerisation_dom"/>
</dbReference>
<keyword evidence="3 5" id="KW-0521">NADP</keyword>
<dbReference type="KEGG" id="cik:H0194_10845"/>
<dbReference type="RefSeq" id="WP_185175872.1">
    <property type="nucleotide sequence ID" value="NZ_CP059404.1"/>
</dbReference>
<evidence type="ECO:0000256" key="6">
    <source>
        <dbReference type="PROSITE-ProRule" id="PRU10010"/>
    </source>
</evidence>
<dbReference type="NCBIfam" id="TIGR01850">
    <property type="entry name" value="argC"/>
    <property type="match status" value="1"/>
</dbReference>
<dbReference type="GO" id="GO:0003942">
    <property type="term" value="F:N-acetyl-gamma-glutamyl-phosphate reductase activity"/>
    <property type="evidence" value="ECO:0007669"/>
    <property type="project" value="UniProtKB-UniRule"/>
</dbReference>
<accession>A0A7G7CPI2</accession>
<evidence type="ECO:0000256" key="1">
    <source>
        <dbReference type="ARBA" id="ARBA00022571"/>
    </source>
</evidence>
<dbReference type="SUPFAM" id="SSF55347">
    <property type="entry name" value="Glyceraldehyde-3-phosphate dehydrogenase-like, C-terminal domain"/>
    <property type="match status" value="1"/>
</dbReference>
<keyword evidence="1 5" id="KW-0055">Arginine biosynthesis</keyword>
<dbReference type="GO" id="GO:0006526">
    <property type="term" value="P:L-arginine biosynthetic process"/>
    <property type="evidence" value="ECO:0007669"/>
    <property type="project" value="UniProtKB-UniRule"/>
</dbReference>
<evidence type="ECO:0000259" key="7">
    <source>
        <dbReference type="SMART" id="SM00859"/>
    </source>
</evidence>
<comment type="subcellular location">
    <subcellularLocation>
        <location evidence="5">Cytoplasm</location>
    </subcellularLocation>
</comment>
<dbReference type="EMBL" id="CP059404">
    <property type="protein sequence ID" value="QNE89498.1"/>
    <property type="molecule type" value="Genomic_DNA"/>
</dbReference>
<evidence type="ECO:0000256" key="2">
    <source>
        <dbReference type="ARBA" id="ARBA00022605"/>
    </source>
</evidence>
<dbReference type="InterPro" id="IPR050085">
    <property type="entry name" value="AGPR"/>
</dbReference>
<dbReference type="InterPro" id="IPR000534">
    <property type="entry name" value="Semialdehyde_DH_NAD-bd"/>
</dbReference>
<dbReference type="EC" id="1.2.1.38" evidence="5"/>
<dbReference type="InterPro" id="IPR036291">
    <property type="entry name" value="NAD(P)-bd_dom_sf"/>
</dbReference>
<dbReference type="UniPathway" id="UPA00068">
    <property type="reaction ID" value="UER00108"/>
</dbReference>
<protein>
    <recommendedName>
        <fullName evidence="5">N-acetyl-gamma-glutamyl-phosphate reductase</fullName>
        <shortName evidence="5">AGPR</shortName>
        <ecNumber evidence="5">1.2.1.38</ecNumber>
    </recommendedName>
    <alternativeName>
        <fullName evidence="5">N-acetyl-glutamate semialdehyde dehydrogenase</fullName>
        <shortName evidence="5">NAGSA dehydrogenase</shortName>
    </alternativeName>
</protein>
<proteinExistence type="inferred from homology"/>
<evidence type="ECO:0000256" key="5">
    <source>
        <dbReference type="HAMAP-Rule" id="MF_00150"/>
    </source>
</evidence>
<evidence type="ECO:0000256" key="3">
    <source>
        <dbReference type="ARBA" id="ARBA00022857"/>
    </source>
</evidence>
<dbReference type="Pfam" id="PF22698">
    <property type="entry name" value="Semialdhyde_dhC_1"/>
    <property type="match status" value="1"/>
</dbReference>
<dbReference type="SMART" id="SM00859">
    <property type="entry name" value="Semialdhyde_dh"/>
    <property type="match status" value="1"/>
</dbReference>
<dbReference type="Gene3D" id="3.40.50.720">
    <property type="entry name" value="NAD(P)-binding Rossmann-like Domain"/>
    <property type="match status" value="1"/>
</dbReference>
<keyword evidence="2 5" id="KW-0028">Amino-acid biosynthesis</keyword>
<keyword evidence="4 5" id="KW-0560">Oxidoreductase</keyword>
<dbReference type="GO" id="GO:0005737">
    <property type="term" value="C:cytoplasm"/>
    <property type="evidence" value="ECO:0007669"/>
    <property type="project" value="UniProtKB-SubCell"/>
</dbReference>
<organism evidence="8 9">
    <name type="scientific">Corynebacterium incognita</name>
    <dbReference type="NCBI Taxonomy" id="2754725"/>
    <lineage>
        <taxon>Bacteria</taxon>
        <taxon>Bacillati</taxon>
        <taxon>Actinomycetota</taxon>
        <taxon>Actinomycetes</taxon>
        <taxon>Mycobacteriales</taxon>
        <taxon>Corynebacteriaceae</taxon>
        <taxon>Corynebacterium</taxon>
    </lineage>
</organism>
<dbReference type="HAMAP" id="MF_00150">
    <property type="entry name" value="ArgC_type1"/>
    <property type="match status" value="1"/>
</dbReference>
<comment type="similarity">
    <text evidence="5">Belongs to the NAGSA dehydrogenase family. Type 1 subfamily.</text>
</comment>
<feature type="active site" evidence="5 6">
    <location>
        <position position="163"/>
    </location>
</feature>
<comment type="function">
    <text evidence="5">Catalyzes the NADPH-dependent reduction of N-acetyl-5-glutamyl phosphate to yield N-acetyl-L-glutamate 5-semialdehyde.</text>
</comment>
<dbReference type="CDD" id="cd23934">
    <property type="entry name" value="AGPR_1_C"/>
    <property type="match status" value="1"/>
</dbReference>
<dbReference type="GO" id="GO:0070401">
    <property type="term" value="F:NADP+ binding"/>
    <property type="evidence" value="ECO:0007669"/>
    <property type="project" value="InterPro"/>
</dbReference>
<dbReference type="SUPFAM" id="SSF51735">
    <property type="entry name" value="NAD(P)-binding Rossmann-fold domains"/>
    <property type="match status" value="1"/>
</dbReference>
<dbReference type="PANTHER" id="PTHR32338:SF10">
    <property type="entry name" value="N-ACETYL-GAMMA-GLUTAMYL-PHOSPHATE REDUCTASE, CHLOROPLASTIC-RELATED"/>
    <property type="match status" value="1"/>
</dbReference>
<gene>
    <name evidence="5" type="primary">argC</name>
    <name evidence="8" type="ORF">H0194_10845</name>
</gene>
<dbReference type="AlphaFoldDB" id="A0A7G7CPI2"/>
<evidence type="ECO:0000313" key="8">
    <source>
        <dbReference type="EMBL" id="QNE89498.1"/>
    </source>
</evidence>
<sequence>MTISLAVAGATGYAGGEIIRLLLGHPAMQSGQLRLRTLFAGDKAEESVAAHLPHLAAALHEAAGPESFAKTTPEALAEHDVVFLALPHGHSAALAQQLPESVKLIDCAADFRLESGTEWGAYYNPAGTNAATPWAGTWPYGLPELPGKRASIQSANRVAVPGCFPTAVSLAAYPALAAGLALPDVSVTAVTGASGAGKKPSAPLLGAELMGNLKPYSAAGAHRHIPEILQNLAPAVGKEASDVALSFTPVLAPLTRGILAVAIMPLAAEIDVDAAAKQLRGAYHDAYATEPFIELLDAQAGQFPETANVAGSNRVQIAVDVDKRARKVIATAAVDNLTKGTGGAAVQCMNLMVGFPETAGLPLTGLRP</sequence>
<dbReference type="InterPro" id="IPR000706">
    <property type="entry name" value="AGPR_type-1"/>
</dbReference>
<evidence type="ECO:0000256" key="4">
    <source>
        <dbReference type="ARBA" id="ARBA00023002"/>
    </source>
</evidence>